<dbReference type="InterPro" id="IPR052513">
    <property type="entry name" value="Thioester_dehydratase-like"/>
</dbReference>
<dbReference type="Pfam" id="PF01796">
    <property type="entry name" value="OB_ChsH2_C"/>
    <property type="match status" value="1"/>
</dbReference>
<dbReference type="Gene3D" id="6.10.30.10">
    <property type="match status" value="1"/>
</dbReference>
<proteinExistence type="predicted"/>
<dbReference type="AlphaFoldDB" id="A0A7H0HEE1"/>
<evidence type="ECO:0000313" key="3">
    <source>
        <dbReference type="EMBL" id="QNP58907.1"/>
    </source>
</evidence>
<keyword evidence="4" id="KW-1185">Reference proteome</keyword>
<dbReference type="KEGG" id="amon:H9L24_18610"/>
<feature type="domain" description="ChsH2 C-terminal OB-fold" evidence="1">
    <location>
        <begin position="55"/>
        <end position="115"/>
    </location>
</feature>
<dbReference type="PANTHER" id="PTHR34075">
    <property type="entry name" value="BLR3430 PROTEIN"/>
    <property type="match status" value="1"/>
</dbReference>
<dbReference type="Pfam" id="PF12172">
    <property type="entry name" value="zf-ChsH2"/>
    <property type="match status" value="1"/>
</dbReference>
<dbReference type="Proteomes" id="UP000516057">
    <property type="component" value="Chromosome"/>
</dbReference>
<reference evidence="3 4" key="1">
    <citation type="submission" date="2020-08" db="EMBL/GenBank/DDBJ databases">
        <title>Genome sequence of Acidovorax monticola KACC 19171T.</title>
        <authorList>
            <person name="Hyun D.-W."/>
            <person name="Bae J.-W."/>
        </authorList>
    </citation>
    <scope>NUCLEOTIDE SEQUENCE [LARGE SCALE GENOMIC DNA]</scope>
    <source>
        <strain evidence="3 4">KACC 19171</strain>
    </source>
</reference>
<evidence type="ECO:0000259" key="1">
    <source>
        <dbReference type="Pfam" id="PF01796"/>
    </source>
</evidence>
<dbReference type="SUPFAM" id="SSF50249">
    <property type="entry name" value="Nucleic acid-binding proteins"/>
    <property type="match status" value="1"/>
</dbReference>
<accession>A0A7H0HEE1</accession>
<dbReference type="EMBL" id="CP060790">
    <property type="protein sequence ID" value="QNP58907.1"/>
    <property type="molecule type" value="Genomic_DNA"/>
</dbReference>
<evidence type="ECO:0000259" key="2">
    <source>
        <dbReference type="Pfam" id="PF12172"/>
    </source>
</evidence>
<dbReference type="RefSeq" id="WP_187735892.1">
    <property type="nucleotide sequence ID" value="NZ_CP060790.1"/>
</dbReference>
<dbReference type="InterPro" id="IPR002878">
    <property type="entry name" value="ChsH2_C"/>
</dbReference>
<gene>
    <name evidence="3" type="ORF">H9L24_18610</name>
</gene>
<name>A0A7H0HEE1_9BURK</name>
<feature type="domain" description="ChsH2 rubredoxin-like zinc ribbon" evidence="2">
    <location>
        <begin position="18"/>
        <end position="50"/>
    </location>
</feature>
<dbReference type="PANTHER" id="PTHR34075:SF5">
    <property type="entry name" value="BLR3430 PROTEIN"/>
    <property type="match status" value="1"/>
</dbReference>
<dbReference type="InterPro" id="IPR022002">
    <property type="entry name" value="ChsH2_Znr"/>
</dbReference>
<protein>
    <submittedName>
        <fullName evidence="3">OB-fold domain-containing protein</fullName>
    </submittedName>
</protein>
<sequence>MTTTETPSARALAAPFTDGLREGRLRYQQCAACGGAQTLARYACQHCGERGALHWREATGGATVCAVTEVARAPSDEFRALAPYTLVIAQLDEGPRLMAHAQPGVRIGERVQAGFFAHQGRVLVRFAPP</sequence>
<dbReference type="InterPro" id="IPR012340">
    <property type="entry name" value="NA-bd_OB-fold"/>
</dbReference>
<evidence type="ECO:0000313" key="4">
    <source>
        <dbReference type="Proteomes" id="UP000516057"/>
    </source>
</evidence>
<organism evidence="3 4">
    <name type="scientific">Paenacidovorax monticola</name>
    <dbReference type="NCBI Taxonomy" id="1926868"/>
    <lineage>
        <taxon>Bacteria</taxon>
        <taxon>Pseudomonadati</taxon>
        <taxon>Pseudomonadota</taxon>
        <taxon>Betaproteobacteria</taxon>
        <taxon>Burkholderiales</taxon>
        <taxon>Comamonadaceae</taxon>
        <taxon>Paenacidovorax</taxon>
    </lineage>
</organism>